<dbReference type="RefSeq" id="WP_095957452.1">
    <property type="nucleotide sequence ID" value="NZ_CP022203.1"/>
</dbReference>
<dbReference type="EMBL" id="CP022203">
    <property type="protein sequence ID" value="ATB45715.1"/>
    <property type="molecule type" value="Genomic_DNA"/>
</dbReference>
<keyword evidence="3" id="KW-1185">Reference proteome</keyword>
<dbReference type="AlphaFoldDB" id="A0A250JPC6"/>
<dbReference type="OrthoDB" id="5380973at2"/>
<organism evidence="2 3">
    <name type="scientific">Corallococcus macrosporus DSM 14697</name>
    <dbReference type="NCBI Taxonomy" id="1189310"/>
    <lineage>
        <taxon>Bacteria</taxon>
        <taxon>Pseudomonadati</taxon>
        <taxon>Myxococcota</taxon>
        <taxon>Myxococcia</taxon>
        <taxon>Myxococcales</taxon>
        <taxon>Cystobacterineae</taxon>
        <taxon>Myxococcaceae</taxon>
        <taxon>Corallococcus</taxon>
    </lineage>
</organism>
<sequence length="289" mass="33047">MTTGDTRHNLNTELARRLNGIFKRNLSRKDAVRTAAREEAKKRKSKKQKAAPAPDGHLDPNAPLNGVLAKGDNYARRGYTYLKAQDGRGVYRDFDHAHLSEIRDMVKERAEFPGGPKENFNPTYTQQSPYAWEAHHMLPGSAFYYTMKDGKPAFTYKQLRLLLMSEYNINHGHNIINLPAEDWAVPVHSLICHPSDHESYTMRVMDEMRKVSKRLQEVINSGEPHGDLPETAFEELKDLEEDFWEFLVGLSRAIVMAKVTGVRFTGSGSEHVRYANKDGTTHYEWGSLW</sequence>
<proteinExistence type="predicted"/>
<reference evidence="2 3" key="1">
    <citation type="submission" date="2017-06" db="EMBL/GenBank/DDBJ databases">
        <title>Sequencing and comparative analysis of myxobacterial genomes.</title>
        <authorList>
            <person name="Rupp O."/>
            <person name="Goesmann A."/>
            <person name="Sogaard-Andersen L."/>
        </authorList>
    </citation>
    <scope>NUCLEOTIDE SEQUENCE [LARGE SCALE GENOMIC DNA]</scope>
    <source>
        <strain evidence="2 3">DSM 14697</strain>
    </source>
</reference>
<dbReference type="Proteomes" id="UP000217343">
    <property type="component" value="Chromosome"/>
</dbReference>
<dbReference type="InterPro" id="IPR032871">
    <property type="entry name" value="AHH_dom_containing"/>
</dbReference>
<feature type="compositionally biased region" description="Basic and acidic residues" evidence="1">
    <location>
        <begin position="32"/>
        <end position="41"/>
    </location>
</feature>
<evidence type="ECO:0000256" key="1">
    <source>
        <dbReference type="SAM" id="MobiDB-lite"/>
    </source>
</evidence>
<protein>
    <submittedName>
        <fullName evidence="2">Uncharacterized protein</fullName>
    </submittedName>
</protein>
<evidence type="ECO:0000313" key="2">
    <source>
        <dbReference type="EMBL" id="ATB45715.1"/>
    </source>
</evidence>
<feature type="region of interest" description="Disordered" evidence="1">
    <location>
        <begin position="32"/>
        <end position="64"/>
    </location>
</feature>
<evidence type="ECO:0000313" key="3">
    <source>
        <dbReference type="Proteomes" id="UP000217343"/>
    </source>
</evidence>
<name>A0A250JPC6_9BACT</name>
<gene>
    <name evidence="2" type="ORF">MYMAC_001300</name>
</gene>
<dbReference type="Pfam" id="PF14412">
    <property type="entry name" value="AHH"/>
    <property type="match status" value="1"/>
</dbReference>
<dbReference type="KEGG" id="mmas:MYMAC_001300"/>
<accession>A0A250JPC6</accession>